<accession>A0AA46TEE2</accession>
<dbReference type="Proteomes" id="UP001164390">
    <property type="component" value="Chromosome"/>
</dbReference>
<keyword evidence="3" id="KW-0813">Transport</keyword>
<dbReference type="GO" id="GO:1901678">
    <property type="term" value="P:iron coordination entity transport"/>
    <property type="evidence" value="ECO:0007669"/>
    <property type="project" value="UniProtKB-ARBA"/>
</dbReference>
<keyword evidence="7" id="KW-1185">Reference proteome</keyword>
<dbReference type="EMBL" id="CP094970">
    <property type="protein sequence ID" value="UYM03700.1"/>
    <property type="molecule type" value="Genomic_DNA"/>
</dbReference>
<dbReference type="InterPro" id="IPR051313">
    <property type="entry name" value="Bact_iron-sidero_bind"/>
</dbReference>
<dbReference type="InterPro" id="IPR002491">
    <property type="entry name" value="ABC_transptr_periplasmic_BD"/>
</dbReference>
<feature type="domain" description="Fe/B12 periplasmic-binding" evidence="5">
    <location>
        <begin position="60"/>
        <end position="331"/>
    </location>
</feature>
<evidence type="ECO:0000313" key="7">
    <source>
        <dbReference type="Proteomes" id="UP001164390"/>
    </source>
</evidence>
<dbReference type="PROSITE" id="PS50983">
    <property type="entry name" value="FE_B12_PBP"/>
    <property type="match status" value="1"/>
</dbReference>
<dbReference type="GO" id="GO:0030288">
    <property type="term" value="C:outer membrane-bounded periplasmic space"/>
    <property type="evidence" value="ECO:0007669"/>
    <property type="project" value="TreeGrafter"/>
</dbReference>
<comment type="similarity">
    <text evidence="2">Belongs to the bacterial solute-binding protein 8 family.</text>
</comment>
<protein>
    <submittedName>
        <fullName evidence="6">ABC transporter substrate-binding protein</fullName>
    </submittedName>
</protein>
<sequence length="341" mass="36414">MAHHIGRRTVLLGGAALILSACGTDDDEPTSSGSGSIRGRFPATADHAYGTTTVESRPERIVVVGLTEQDTVLALGHTPIATTEWYGEQPYAVWPWAQDALGGAEPTVLSATDGMDFEKIASLRPDLIIGTNSGVTNADYDKLSELAPTVAAPPGASDYFSPWPVQTRLIGDALGLRPEADRLIEDIDARFKSEARKHPELQDKSVVFLQNAVSDGSYIAYPPGLSTQFLTSLGLTIPGYLEEYARGEEQSYIPAEKIDVVSDADVLLWATEKASDIDALEDEATFMNLAPVEEGRAVYTDGTLAGAIYFTTPLSLPYVLDRLPGLLSDAVDGGAPRELAS</sequence>
<keyword evidence="4" id="KW-0732">Signal</keyword>
<dbReference type="AlphaFoldDB" id="A0AA46TEE2"/>
<proteinExistence type="inferred from homology"/>
<dbReference type="Gene3D" id="3.40.50.1980">
    <property type="entry name" value="Nitrogenase molybdenum iron protein domain"/>
    <property type="match status" value="2"/>
</dbReference>
<evidence type="ECO:0000256" key="3">
    <source>
        <dbReference type="ARBA" id="ARBA00022448"/>
    </source>
</evidence>
<name>A0AA46TEE2_9ACTN</name>
<evidence type="ECO:0000313" key="6">
    <source>
        <dbReference type="EMBL" id="UYM03700.1"/>
    </source>
</evidence>
<dbReference type="PANTHER" id="PTHR30532">
    <property type="entry name" value="IRON III DICITRATE-BINDING PERIPLASMIC PROTEIN"/>
    <property type="match status" value="1"/>
</dbReference>
<reference evidence="6" key="1">
    <citation type="submission" date="2022-01" db="EMBL/GenBank/DDBJ databases">
        <title>Nocardioidaceae gen. sp. A5X3R13.</title>
        <authorList>
            <person name="Lopez Marin M.A."/>
            <person name="Uhlik O."/>
        </authorList>
    </citation>
    <scope>NUCLEOTIDE SEQUENCE</scope>
    <source>
        <strain evidence="6">A5X3R13</strain>
    </source>
</reference>
<gene>
    <name evidence="6" type="ORF">L0C25_14225</name>
</gene>
<evidence type="ECO:0000256" key="2">
    <source>
        <dbReference type="ARBA" id="ARBA00008814"/>
    </source>
</evidence>
<evidence type="ECO:0000256" key="4">
    <source>
        <dbReference type="ARBA" id="ARBA00022729"/>
    </source>
</evidence>
<comment type="subcellular location">
    <subcellularLocation>
        <location evidence="1">Cell envelope</location>
    </subcellularLocation>
</comment>
<dbReference type="SUPFAM" id="SSF53807">
    <property type="entry name" value="Helical backbone' metal receptor"/>
    <property type="match status" value="1"/>
</dbReference>
<dbReference type="KEGG" id="sgrg:L0C25_14225"/>
<evidence type="ECO:0000256" key="1">
    <source>
        <dbReference type="ARBA" id="ARBA00004196"/>
    </source>
</evidence>
<evidence type="ECO:0000259" key="5">
    <source>
        <dbReference type="PROSITE" id="PS50983"/>
    </source>
</evidence>
<dbReference type="RefSeq" id="WP_271632335.1">
    <property type="nucleotide sequence ID" value="NZ_CP094970.1"/>
</dbReference>
<dbReference type="PROSITE" id="PS51257">
    <property type="entry name" value="PROKAR_LIPOPROTEIN"/>
    <property type="match status" value="1"/>
</dbReference>
<dbReference type="PANTHER" id="PTHR30532:SF24">
    <property type="entry name" value="FERRIC ENTEROBACTIN-BINDING PERIPLASMIC PROTEIN FEPB"/>
    <property type="match status" value="1"/>
</dbReference>
<organism evidence="6 7">
    <name type="scientific">Solicola gregarius</name>
    <dbReference type="NCBI Taxonomy" id="2908642"/>
    <lineage>
        <taxon>Bacteria</taxon>
        <taxon>Bacillati</taxon>
        <taxon>Actinomycetota</taxon>
        <taxon>Actinomycetes</taxon>
        <taxon>Propionibacteriales</taxon>
        <taxon>Nocardioidaceae</taxon>
        <taxon>Solicola</taxon>
    </lineage>
</organism>
<dbReference type="Pfam" id="PF01497">
    <property type="entry name" value="Peripla_BP_2"/>
    <property type="match status" value="1"/>
</dbReference>